<comment type="caution">
    <text evidence="3">The sequence shown here is derived from an EMBL/GenBank/DDBJ whole genome shotgun (WGS) entry which is preliminary data.</text>
</comment>
<dbReference type="NCBIfam" id="TIGR01451">
    <property type="entry name" value="B_ant_repeat"/>
    <property type="match status" value="1"/>
</dbReference>
<dbReference type="Proteomes" id="UP001230685">
    <property type="component" value="Unassembled WGS sequence"/>
</dbReference>
<feature type="domain" description="DUF11" evidence="2">
    <location>
        <begin position="343"/>
        <end position="447"/>
    </location>
</feature>
<protein>
    <recommendedName>
        <fullName evidence="2">DUF11 domain-containing protein</fullName>
    </recommendedName>
</protein>
<evidence type="ECO:0000259" key="2">
    <source>
        <dbReference type="Pfam" id="PF01345"/>
    </source>
</evidence>
<dbReference type="EMBL" id="JAUUDS010000003">
    <property type="protein sequence ID" value="MDP1027356.1"/>
    <property type="molecule type" value="Genomic_DNA"/>
</dbReference>
<keyword evidence="4" id="KW-1185">Reference proteome</keyword>
<gene>
    <name evidence="3" type="ORF">Q5H91_09035</name>
</gene>
<keyword evidence="1" id="KW-0732">Signal</keyword>
<dbReference type="InterPro" id="IPR013783">
    <property type="entry name" value="Ig-like_fold"/>
</dbReference>
<evidence type="ECO:0000313" key="3">
    <source>
        <dbReference type="EMBL" id="MDP1027356.1"/>
    </source>
</evidence>
<feature type="chain" id="PRO_5045370289" description="DUF11 domain-containing protein" evidence="1">
    <location>
        <begin position="23"/>
        <end position="1655"/>
    </location>
</feature>
<organism evidence="3 4">
    <name type="scientific">Sphingomonas aurea</name>
    <dbReference type="NCBI Taxonomy" id="3063994"/>
    <lineage>
        <taxon>Bacteria</taxon>
        <taxon>Pseudomonadati</taxon>
        <taxon>Pseudomonadota</taxon>
        <taxon>Alphaproteobacteria</taxon>
        <taxon>Sphingomonadales</taxon>
        <taxon>Sphingomonadaceae</taxon>
        <taxon>Sphingomonas</taxon>
    </lineage>
</organism>
<name>A0ABT9EK85_9SPHN</name>
<dbReference type="Pfam" id="PF01345">
    <property type="entry name" value="DUF11"/>
    <property type="match status" value="1"/>
</dbReference>
<dbReference type="RefSeq" id="WP_305173060.1">
    <property type="nucleotide sequence ID" value="NZ_JAUUDS010000003.1"/>
</dbReference>
<reference evidence="3 4" key="1">
    <citation type="submission" date="2023-07" db="EMBL/GenBank/DDBJ databases">
        <authorList>
            <person name="Kim M.K."/>
        </authorList>
    </citation>
    <scope>NUCLEOTIDE SEQUENCE [LARGE SCALE GENOMIC DNA]</scope>
    <source>
        <strain evidence="3 4">KR1UV-12</strain>
    </source>
</reference>
<dbReference type="Gene3D" id="2.60.40.10">
    <property type="entry name" value="Immunoglobulins"/>
    <property type="match status" value="1"/>
</dbReference>
<feature type="signal peptide" evidence="1">
    <location>
        <begin position="1"/>
        <end position="22"/>
    </location>
</feature>
<evidence type="ECO:0000256" key="1">
    <source>
        <dbReference type="SAM" id="SignalP"/>
    </source>
</evidence>
<dbReference type="InterPro" id="IPR001434">
    <property type="entry name" value="OmcB-like_DUF11"/>
</dbReference>
<sequence length="1655" mass="176047">MSIARRLALAAALIGLAPAVPAGGQVARVENTATLSFGTTGARQAVQSNTVAMTVERSKVATSLSFRLPPPGYRMSGMACDAATHRFTPAPIDAATLAASPPAVTLEPQAAMIFVLDNPGGNHDPTAVEGAWISVSSGNFSGRIELMETGVDTGVFAGGLPPIGTHPELSACDPSFARGSRLVLSFHEDDYSLASTSATLIDPAGYVFDSTTGALIDGATVTLLDDQDRPAIVYGEDGVSRYPSTVVSGDGAQDASGRRYRFAQGNYRFPLVAAGTYHLRIVPPGSYTAPSVQDPAVLAALRDPSGRPFLINPASFSGRFTLSNPDPFFADIPLDRHGDTVLLLTKTASVREASPGDFVQFRVTLENRGDAPVSGIHLTDIMPAGLRYEHGSARGSEQPLLSADGRNLDFALPTVAARSSVDVSYVMSVAPGAKPGEAVNRVLASGSAGATANEASASVRIRPLLFTDGFSLIGRVTAGACNAPAAGRRGIAGVRLMLEDGTFVVTDRDGLYHVEGIRPGRHVVQLDTATMPAAYEPVACDDDTRQAGSAISRFVESQGGLLKRVDFQLRPTGRAVAAEVLPITVASDAAAAGGDRDWFAGQQPGIAMLFPQADHNPRSPAVRVVIKHAPGQRVALSINGALSDPIAFDATDRNAEGTIAISRWSGLPLAVGDNRIEARVLGADGQVVETLTRSVHVAGVAAHVTAMPDLGRLVADGVTRPLIAVRVTDRAGRPVRAGTLVPYQVARPYAPALDVALEQARRQDAGAVTPAATARVVGDDGVAFIALQPTTQAGNARVTVSLTDDTLVRTTELRAWLAASAKDWTVVGFGAGTFGYDMLQRHGRPMATRGAGEVHADGQLALYAKGRIRGSWLATIAYDSDRRRDRSRGLLGTIDPDRYYTVYGDGSQQAYDAPTAGKLYLRLERREFYALFGDFETGLTDTRLGRYSRTLNGAKAAYENGALTFTAFAAHTDERYARDEIAGNGLSGPYRLSARDIVPNSDKLRIEVRDRFRSERIVASTAMTRHIDYDIDPVAGTIRFREPVLTRDAQLNPIFIVVDYESYGTSRKVAAGGRVAARTAGGRVEVGVTALHDDTIGNATVLAVDTRLRPDDTTEIRAEAAAGGRGGLDAGRAWLVEAEHHGSALDVIGYARQQDRGFGVNQQNIVEGGTRKLGLDGRVRLTDRVSLTGTAWHQQQLDSAGRRTALDARLEWRRATGSAFIGTQWAMDRGLDGEDRDSRLLTLGGTQALMGGRLSLSAQTQVAPGGSKASVDFPVRHQITAAYRLRPGIRLIGGYEIADGKDFTARTAQFGFDVAPWTGAKLMSTLNQQGISENAGRTFAQYGLSQSLPLGRNWTVDATLDASSTVRGRIAEGAAINAFQPVASGGSLSQGDRVNGDYAAVTLGAAFRAARWSWNGRAEYRDGGSGNRFGITSNALRSLGEGRTLASSLRWYQVRQDNGAIASSATADLALAWRPLDSRWSLLDRLQFRKERADAGFTDRNVLGVPAIGGSYQASLRAINNLALNYRSGDEGVGHGVEATVYYGAKWVRGKFGGDEYTGYVDVTGAEFRLDIAPSLDIGVQASAQHAWSRHALKFSVGPMLGVSPAKNLWFSVGYNISGYRDRDFSAERQTRAGPYVTLRLKFDQTLFGVGRAGR</sequence>
<evidence type="ECO:0000313" key="4">
    <source>
        <dbReference type="Proteomes" id="UP001230685"/>
    </source>
</evidence>
<dbReference type="InterPro" id="IPR047589">
    <property type="entry name" value="DUF11_rpt"/>
</dbReference>
<accession>A0ABT9EK85</accession>
<proteinExistence type="predicted"/>